<protein>
    <recommendedName>
        <fullName evidence="3">SAM-dependent methyltransferase</fullName>
    </recommendedName>
</protein>
<evidence type="ECO:0000313" key="2">
    <source>
        <dbReference type="Proteomes" id="UP000011682"/>
    </source>
</evidence>
<name>S9PM98_CYSF2</name>
<dbReference type="AlphaFoldDB" id="S9PM98"/>
<evidence type="ECO:0000313" key="1">
    <source>
        <dbReference type="EMBL" id="EPX65405.1"/>
    </source>
</evidence>
<reference evidence="1" key="1">
    <citation type="submission" date="2013-05" db="EMBL/GenBank/DDBJ databases">
        <title>Genome assembly of Cystobacter fuscus DSM 2262.</title>
        <authorList>
            <person name="Sharma G."/>
            <person name="Khatri I."/>
            <person name="Kaur C."/>
            <person name="Mayilraj S."/>
            <person name="Subramanian S."/>
        </authorList>
    </citation>
    <scope>NUCLEOTIDE SEQUENCE [LARGE SCALE GENOMIC DNA]</scope>
    <source>
        <strain evidence="1">DSM 2262</strain>
    </source>
</reference>
<keyword evidence="2" id="KW-1185">Reference proteome</keyword>
<evidence type="ECO:0008006" key="3">
    <source>
        <dbReference type="Google" id="ProtNLM"/>
    </source>
</evidence>
<proteinExistence type="predicted"/>
<dbReference type="eggNOG" id="COG0500">
    <property type="taxonomic scope" value="Bacteria"/>
</dbReference>
<accession>S9PM98</accession>
<dbReference type="EMBL" id="ANAH02000001">
    <property type="protein sequence ID" value="EPX65405.1"/>
    <property type="molecule type" value="Genomic_DNA"/>
</dbReference>
<organism evidence="1 2">
    <name type="scientific">Cystobacter fuscus (strain ATCC 25194 / DSM 2262 / NBRC 100088 / M29)</name>
    <dbReference type="NCBI Taxonomy" id="1242864"/>
    <lineage>
        <taxon>Bacteria</taxon>
        <taxon>Pseudomonadati</taxon>
        <taxon>Myxococcota</taxon>
        <taxon>Myxococcia</taxon>
        <taxon>Myxococcales</taxon>
        <taxon>Cystobacterineae</taxon>
        <taxon>Archangiaceae</taxon>
        <taxon>Cystobacter</taxon>
    </lineage>
</organism>
<dbReference type="Proteomes" id="UP000011682">
    <property type="component" value="Unassembled WGS sequence"/>
</dbReference>
<comment type="caution">
    <text evidence="1">The sequence shown here is derived from an EMBL/GenBank/DDBJ whole genome shotgun (WGS) entry which is preliminary data.</text>
</comment>
<sequence length="60" mass="6858">MADSVLDFYGHWETSQHGTVYRALRRAELDAALGAAGFTHLRWHLPEESGFYQPVVIARR</sequence>
<dbReference type="RefSeq" id="WP_002629535.1">
    <property type="nucleotide sequence ID" value="NZ_ANAH02000001.1"/>
</dbReference>
<gene>
    <name evidence="1" type="ORF">D187_000831</name>
</gene>